<dbReference type="Pfam" id="PF01381">
    <property type="entry name" value="HTH_3"/>
    <property type="match status" value="1"/>
</dbReference>
<accession>A0A5N0VFN5</accession>
<dbReference type="Proteomes" id="UP000319769">
    <property type="component" value="Unassembled WGS sequence"/>
</dbReference>
<evidence type="ECO:0000313" key="2">
    <source>
        <dbReference type="EMBL" id="KAA9164925.1"/>
    </source>
</evidence>
<dbReference type="PROSITE" id="PS50943">
    <property type="entry name" value="HTH_CROC1"/>
    <property type="match status" value="1"/>
</dbReference>
<dbReference type="AlphaFoldDB" id="A0A5N0VFN5"/>
<dbReference type="InterPro" id="IPR010982">
    <property type="entry name" value="Lambda_DNA-bd_dom_sf"/>
</dbReference>
<dbReference type="InterPro" id="IPR001387">
    <property type="entry name" value="Cro/C1-type_HTH"/>
</dbReference>
<gene>
    <name evidence="2" type="ORF">FPZ12_006625</name>
</gene>
<evidence type="ECO:0000259" key="1">
    <source>
        <dbReference type="PROSITE" id="PS50943"/>
    </source>
</evidence>
<feature type="domain" description="HTH cro/C1-type" evidence="1">
    <location>
        <begin position="23"/>
        <end position="65"/>
    </location>
</feature>
<sequence>MLTREIAVGSRRPGDSLPIGLLIRSARRERGLTQYDLADALAAASGNASLGRDEVSRWERGKRVPGPYWQAWLGIVLDLAPELLRDSARLAKELRWRQ</sequence>
<proteinExistence type="predicted"/>
<comment type="caution">
    <text evidence="2">The sequence shown here is derived from an EMBL/GenBank/DDBJ whole genome shotgun (WGS) entry which is preliminary data.</text>
</comment>
<dbReference type="EMBL" id="VMNW02000006">
    <property type="protein sequence ID" value="KAA9164925.1"/>
    <property type="molecule type" value="Genomic_DNA"/>
</dbReference>
<dbReference type="OrthoDB" id="3213425at2"/>
<dbReference type="GO" id="GO:0003677">
    <property type="term" value="F:DNA binding"/>
    <property type="evidence" value="ECO:0007669"/>
    <property type="project" value="InterPro"/>
</dbReference>
<dbReference type="RefSeq" id="WP_144746557.1">
    <property type="nucleotide sequence ID" value="NZ_VMNW02000006.1"/>
</dbReference>
<dbReference type="Gene3D" id="1.10.260.40">
    <property type="entry name" value="lambda repressor-like DNA-binding domains"/>
    <property type="match status" value="1"/>
</dbReference>
<evidence type="ECO:0000313" key="3">
    <source>
        <dbReference type="Proteomes" id="UP000319769"/>
    </source>
</evidence>
<name>A0A5N0VFN5_9PSEU</name>
<protein>
    <submittedName>
        <fullName evidence="2">Helix-turn-helix domain-containing protein</fullName>
    </submittedName>
</protein>
<keyword evidence="3" id="KW-1185">Reference proteome</keyword>
<reference evidence="2" key="1">
    <citation type="submission" date="2019-09" db="EMBL/GenBank/DDBJ databases">
        <authorList>
            <person name="Teo W.F.A."/>
            <person name="Duangmal K."/>
        </authorList>
    </citation>
    <scope>NUCLEOTIDE SEQUENCE [LARGE SCALE GENOMIC DNA]</scope>
    <source>
        <strain evidence="2">K81G1</strain>
    </source>
</reference>
<dbReference type="SUPFAM" id="SSF47413">
    <property type="entry name" value="lambda repressor-like DNA-binding domains"/>
    <property type="match status" value="1"/>
</dbReference>
<organism evidence="2 3">
    <name type="scientific">Amycolatopsis acidicola</name>
    <dbReference type="NCBI Taxonomy" id="2596893"/>
    <lineage>
        <taxon>Bacteria</taxon>
        <taxon>Bacillati</taxon>
        <taxon>Actinomycetota</taxon>
        <taxon>Actinomycetes</taxon>
        <taxon>Pseudonocardiales</taxon>
        <taxon>Pseudonocardiaceae</taxon>
        <taxon>Amycolatopsis</taxon>
    </lineage>
</organism>